<evidence type="ECO:0000256" key="13">
    <source>
        <dbReference type="SAM" id="SignalP"/>
    </source>
</evidence>
<name>A0A8T1SDP8_CHESE</name>
<dbReference type="AlphaFoldDB" id="A0A8T1SDP8"/>
<dbReference type="PANTHER" id="PTHR11339:SF361">
    <property type="entry name" value="VON WILLEBRAND FACTOR"/>
    <property type="match status" value="1"/>
</dbReference>
<keyword evidence="16" id="KW-1185">Reference proteome</keyword>
<gene>
    <name evidence="15" type="primary">VWF</name>
    <name evidence="15" type="ORF">G0U57_011038</name>
</gene>
<evidence type="ECO:0000256" key="3">
    <source>
        <dbReference type="ARBA" id="ARBA00022525"/>
    </source>
</evidence>
<evidence type="ECO:0000313" key="16">
    <source>
        <dbReference type="Proteomes" id="UP000765507"/>
    </source>
</evidence>
<dbReference type="Pfam" id="PF01826">
    <property type="entry name" value="TIL"/>
    <property type="match status" value="2"/>
</dbReference>
<dbReference type="Pfam" id="PF23244">
    <property type="entry name" value="VWF"/>
    <property type="match status" value="1"/>
</dbReference>
<dbReference type="Pfam" id="PF00094">
    <property type="entry name" value="VWD"/>
    <property type="match status" value="2"/>
</dbReference>
<evidence type="ECO:0000256" key="2">
    <source>
        <dbReference type="ARBA" id="ARBA00016619"/>
    </source>
</evidence>
<organism evidence="15 16">
    <name type="scientific">Chelydra serpentina</name>
    <name type="common">Snapping turtle</name>
    <name type="synonym">Testudo serpentina</name>
    <dbReference type="NCBI Taxonomy" id="8475"/>
    <lineage>
        <taxon>Eukaryota</taxon>
        <taxon>Metazoa</taxon>
        <taxon>Chordata</taxon>
        <taxon>Craniata</taxon>
        <taxon>Vertebrata</taxon>
        <taxon>Euteleostomi</taxon>
        <taxon>Archelosauria</taxon>
        <taxon>Testudinata</taxon>
        <taxon>Testudines</taxon>
        <taxon>Cryptodira</taxon>
        <taxon>Durocryptodira</taxon>
        <taxon>Americhelydia</taxon>
        <taxon>Chelydroidea</taxon>
        <taxon>Chelydridae</taxon>
        <taxon>Chelydra</taxon>
    </lineage>
</organism>
<evidence type="ECO:0000313" key="15">
    <source>
        <dbReference type="EMBL" id="KAG6926785.1"/>
    </source>
</evidence>
<feature type="signal peptide" evidence="13">
    <location>
        <begin position="1"/>
        <end position="20"/>
    </location>
</feature>
<keyword evidence="8" id="KW-0130">Cell adhesion</keyword>
<feature type="non-terminal residue" evidence="15">
    <location>
        <position position="1"/>
    </location>
</feature>
<feature type="domain" description="VWFD" evidence="14">
    <location>
        <begin position="381"/>
        <end position="555"/>
    </location>
</feature>
<evidence type="ECO:0000256" key="5">
    <source>
        <dbReference type="ARBA" id="ARBA00022685"/>
    </source>
</evidence>
<comment type="subcellular location">
    <subcellularLocation>
        <location evidence="1">Secreted</location>
        <location evidence="1">Extracellular space</location>
        <location evidence="1">Extracellular matrix</location>
    </subcellularLocation>
</comment>
<evidence type="ECO:0000259" key="14">
    <source>
        <dbReference type="PROSITE" id="PS51233"/>
    </source>
</evidence>
<dbReference type="GO" id="GO:0005615">
    <property type="term" value="C:extracellular space"/>
    <property type="evidence" value="ECO:0007669"/>
    <property type="project" value="TreeGrafter"/>
</dbReference>
<dbReference type="OrthoDB" id="6262482at2759"/>
<dbReference type="GO" id="GO:0007596">
    <property type="term" value="P:blood coagulation"/>
    <property type="evidence" value="ECO:0007669"/>
    <property type="project" value="TreeGrafter"/>
</dbReference>
<keyword evidence="9" id="KW-0094">Blood coagulation</keyword>
<dbReference type="SMART" id="SM00832">
    <property type="entry name" value="C8"/>
    <property type="match status" value="2"/>
</dbReference>
<keyword evidence="13" id="KW-0732">Signal</keyword>
<evidence type="ECO:0000256" key="8">
    <source>
        <dbReference type="ARBA" id="ARBA00022889"/>
    </source>
</evidence>
<keyword evidence="3" id="KW-0964">Secreted</keyword>
<comment type="caution">
    <text evidence="15">The sequence shown here is derived from an EMBL/GenBank/DDBJ whole genome shotgun (WGS) entry which is preliminary data.</text>
</comment>
<dbReference type="FunFam" id="2.10.25.10:FF:000674">
    <property type="entry name" value="Mucin-2"/>
    <property type="match status" value="1"/>
</dbReference>
<keyword evidence="5" id="KW-0165">Cleavage on pair of basic residues</keyword>
<keyword evidence="6" id="KW-0356">Hemostasis</keyword>
<dbReference type="CDD" id="cd19941">
    <property type="entry name" value="TIL"/>
    <property type="match status" value="3"/>
</dbReference>
<dbReference type="InterPro" id="IPR001007">
    <property type="entry name" value="VWF_dom"/>
</dbReference>
<reference evidence="15 16" key="1">
    <citation type="journal article" date="2020" name="G3 (Bethesda)">
        <title>Draft Genome of the Common Snapping Turtle, Chelydra serpentina, a Model for Phenotypic Plasticity in Reptiles.</title>
        <authorList>
            <person name="Das D."/>
            <person name="Singh S.K."/>
            <person name="Bierstedt J."/>
            <person name="Erickson A."/>
            <person name="Galli G.L.J."/>
            <person name="Crossley D.A. 2nd"/>
            <person name="Rhen T."/>
        </authorList>
    </citation>
    <scope>NUCLEOTIDE SEQUENCE [LARGE SCALE GENOMIC DNA]</scope>
    <source>
        <strain evidence="15">KW</strain>
    </source>
</reference>
<sequence>MIRFTVLLMQLALPIVTTDGQTEAPSLSRCSLFGDDHIKTFDGSFYDFAGDCSYLLAGDCHKHSFTLTGDYQNGRRNSFSVYLGEYFDIHLALDGTVTQGDKRVSMPFASHGIFVETEAGYYKLSSDEHGFVVKIDIGANIQILFTEKHYNKTCGLCGNFNNFAEDDFTTQEGTLVESSYDFANSWALHSEEKRCKRVPAPSNTCNISSAFADKDVMERCQLLRTSSVFSKCHHRVDPEVFIGLCEEDMCTCAQYMHCHCPTFLEYARNCAQQGVIVDGWPNDSSCRPRCPVGMEYKECVSPCVKTCQSLNINEVCQGQCADGCSCPVGKLLDGDSCVDISECSCIHSGRRYPPGSSISQDCNSCICRRGIWICSNEECPGECSVTGQSHFKSFDNKYFTFSGICQYLFAKDCEENSFSVIIDTVQCADDPDAVCTRSASVRLQDMENSIIKMKHGGVISLNGQDVQIPLTQGALRIQRIIMSSVRLTYGEDLQIDWDGRGKLLVKLSPMYTDRTCGLCGNYNGNEGDDFLTPSGLVEALVEDFGNAWKLNGDCQDLLKQHSDPCSLNPRLAKYAEDSCSVLMSSMFEPCHHEVSPSPYLKNCRYDVCSCSDGKDCLCAAVSTYATACARKGVLIEWREPDFCSMTCPEGQIYQQCGTPCNQTCRSLSYPDVGCNEFCMEGCYCPHGQYIDEHGGCVLKSQCSCYYDGEIFQPDDVFSDHYTMCYCENGFMHCTTSRVPGAFLPDVFFDNQSSARRKRSLICRAPMDKFVCPSNNPRAEGIECIKTCQNYDLECASHGCVSGCLCPKGMVRHENKCVVPEKCPCFHNGREYAKGETVNKDC</sequence>
<evidence type="ECO:0000256" key="1">
    <source>
        <dbReference type="ARBA" id="ARBA00004498"/>
    </source>
</evidence>
<dbReference type="InterPro" id="IPR002919">
    <property type="entry name" value="TIL_dom"/>
</dbReference>
<keyword evidence="10" id="KW-1015">Disulfide bond</keyword>
<protein>
    <recommendedName>
        <fullName evidence="2">von Willebrand factor</fullName>
    </recommendedName>
</protein>
<dbReference type="InterPro" id="IPR050780">
    <property type="entry name" value="Mucin_vWF_Thrombospondin_sf"/>
</dbReference>
<dbReference type="InterPro" id="IPR001846">
    <property type="entry name" value="VWF_type-D"/>
</dbReference>
<dbReference type="PANTHER" id="PTHR11339">
    <property type="entry name" value="EXTRACELLULAR MATRIX GLYCOPROTEIN RELATED"/>
    <property type="match status" value="1"/>
</dbReference>
<keyword evidence="4" id="KW-0272">Extracellular matrix</keyword>
<keyword evidence="11" id="KW-0325">Glycoprotein</keyword>
<evidence type="ECO:0000256" key="10">
    <source>
        <dbReference type="ARBA" id="ARBA00023157"/>
    </source>
</evidence>
<dbReference type="Proteomes" id="UP000765507">
    <property type="component" value="Unassembled WGS sequence"/>
</dbReference>
<evidence type="ECO:0000256" key="9">
    <source>
        <dbReference type="ARBA" id="ARBA00023084"/>
    </source>
</evidence>
<evidence type="ECO:0000256" key="4">
    <source>
        <dbReference type="ARBA" id="ARBA00022530"/>
    </source>
</evidence>
<feature type="domain" description="VWFD" evidence="14">
    <location>
        <begin position="28"/>
        <end position="196"/>
    </location>
</feature>
<evidence type="ECO:0000256" key="11">
    <source>
        <dbReference type="ARBA" id="ARBA00023180"/>
    </source>
</evidence>
<accession>A0A8T1SDP8</accession>
<dbReference type="FunFam" id="2.10.25.10:FF:000055">
    <property type="entry name" value="alpha-tectorin isoform X1"/>
    <property type="match status" value="1"/>
</dbReference>
<dbReference type="GO" id="GO:0031589">
    <property type="term" value="P:cell-substrate adhesion"/>
    <property type="evidence" value="ECO:0007669"/>
    <property type="project" value="TreeGrafter"/>
</dbReference>
<dbReference type="SMART" id="SM00216">
    <property type="entry name" value="VWD"/>
    <property type="match status" value="2"/>
</dbReference>
<proteinExistence type="predicted"/>
<dbReference type="PROSITE" id="PS51233">
    <property type="entry name" value="VWFD"/>
    <property type="match status" value="2"/>
</dbReference>
<evidence type="ECO:0000256" key="12">
    <source>
        <dbReference type="ARBA" id="ARBA00025858"/>
    </source>
</evidence>
<dbReference type="SMART" id="SM00215">
    <property type="entry name" value="VWC_out"/>
    <property type="match status" value="1"/>
</dbReference>
<evidence type="ECO:0000256" key="6">
    <source>
        <dbReference type="ARBA" id="ARBA00022696"/>
    </source>
</evidence>
<dbReference type="GO" id="GO:0031012">
    <property type="term" value="C:extracellular matrix"/>
    <property type="evidence" value="ECO:0007669"/>
    <property type="project" value="TreeGrafter"/>
</dbReference>
<comment type="subunit">
    <text evidence="12">Multimeric. Interacts with F8.</text>
</comment>
<dbReference type="Gene3D" id="2.10.25.10">
    <property type="entry name" value="Laminin"/>
    <property type="match status" value="3"/>
</dbReference>
<feature type="chain" id="PRO_5035829788" description="von Willebrand factor" evidence="13">
    <location>
        <begin position="21"/>
        <end position="841"/>
    </location>
</feature>
<dbReference type="SUPFAM" id="SSF57567">
    <property type="entry name" value="Serine protease inhibitors"/>
    <property type="match status" value="3"/>
</dbReference>
<dbReference type="InterPro" id="IPR036084">
    <property type="entry name" value="Ser_inhib-like_sf"/>
</dbReference>
<dbReference type="InterPro" id="IPR014853">
    <property type="entry name" value="VWF/SSPO/ZAN-like_Cys-rich_dom"/>
</dbReference>
<keyword evidence="7" id="KW-0677">Repeat</keyword>
<dbReference type="EMBL" id="JAHGAV010000297">
    <property type="protein sequence ID" value="KAG6926785.1"/>
    <property type="molecule type" value="Genomic_DNA"/>
</dbReference>
<evidence type="ECO:0000256" key="7">
    <source>
        <dbReference type="ARBA" id="ARBA00022737"/>
    </source>
</evidence>
<dbReference type="Pfam" id="PF08742">
    <property type="entry name" value="C8"/>
    <property type="match status" value="2"/>
</dbReference>